<reference evidence="2" key="1">
    <citation type="journal article" date="2019" name="Int. J. Syst. Evol. Microbiol.">
        <title>The Global Catalogue of Microorganisms (GCM) 10K type strain sequencing project: providing services to taxonomists for standard genome sequencing and annotation.</title>
        <authorList>
            <consortium name="The Broad Institute Genomics Platform"/>
            <consortium name="The Broad Institute Genome Sequencing Center for Infectious Disease"/>
            <person name="Wu L."/>
            <person name="Ma J."/>
        </authorList>
    </citation>
    <scope>NUCLEOTIDE SEQUENCE [LARGE SCALE GENOMIC DNA]</scope>
    <source>
        <strain evidence="2">CGMCC 1.12778</strain>
    </source>
</reference>
<name>A0ABQ2AM85_9MICC</name>
<dbReference type="Proteomes" id="UP000643279">
    <property type="component" value="Unassembled WGS sequence"/>
</dbReference>
<evidence type="ECO:0000313" key="2">
    <source>
        <dbReference type="Proteomes" id="UP000643279"/>
    </source>
</evidence>
<evidence type="ECO:0000313" key="1">
    <source>
        <dbReference type="EMBL" id="GGH93868.1"/>
    </source>
</evidence>
<protein>
    <submittedName>
        <fullName evidence="1">Uncharacterized protein</fullName>
    </submittedName>
</protein>
<dbReference type="RefSeq" id="WP_188571075.1">
    <property type="nucleotide sequence ID" value="NZ_BMFW01000005.1"/>
</dbReference>
<keyword evidence="2" id="KW-1185">Reference proteome</keyword>
<dbReference type="EMBL" id="BMFW01000005">
    <property type="protein sequence ID" value="GGH93868.1"/>
    <property type="molecule type" value="Genomic_DNA"/>
</dbReference>
<sequence>MNGNDHFQYALDALGDRRNSPEAAATLALAYEQRTANLIAWAAGGQPTPELREMIAARLGLA</sequence>
<organism evidence="1 2">
    <name type="scientific">Arthrobacter liuii</name>
    <dbReference type="NCBI Taxonomy" id="1476996"/>
    <lineage>
        <taxon>Bacteria</taxon>
        <taxon>Bacillati</taxon>
        <taxon>Actinomycetota</taxon>
        <taxon>Actinomycetes</taxon>
        <taxon>Micrococcales</taxon>
        <taxon>Micrococcaceae</taxon>
        <taxon>Arthrobacter</taxon>
    </lineage>
</organism>
<accession>A0ABQ2AM85</accession>
<gene>
    <name evidence="1" type="ORF">GCM10007170_15740</name>
</gene>
<proteinExistence type="predicted"/>
<comment type="caution">
    <text evidence="1">The sequence shown here is derived from an EMBL/GenBank/DDBJ whole genome shotgun (WGS) entry which is preliminary data.</text>
</comment>